<dbReference type="InterPro" id="IPR036366">
    <property type="entry name" value="PGBDSf"/>
</dbReference>
<accession>A0ABW8TDT8</accession>
<gene>
    <name evidence="9" type="ORF">ACJDT4_05300</name>
</gene>
<dbReference type="PROSITE" id="PS52029">
    <property type="entry name" value="LD_TPASE"/>
    <property type="match status" value="1"/>
</dbReference>
<feature type="domain" description="L,D-TPase catalytic" evidence="8">
    <location>
        <begin position="164"/>
        <end position="284"/>
    </location>
</feature>
<sequence length="284" mass="31746">MKKRSIFFVLILLIILSFCGCSKNTKNALKNNVKSENLASKKQKEKVAVKKPEEKKPEVYKVGSKGDEVKYIQDKLISYGYPVSDDGKFGVQTDWAVRDFQYRHDVTMDGSVSDNTMKLLKETPTPDKICNSNLGAEANQEVQGYKSAAEQTANSNDLPSYTKYLIMASLKEQRVYIFNGSNHSWSLINTFPCTSGAEETPTVTGHFFVQGKGPSFKTANNVICKYYTQIQGNYLFHSILYDVNGNVVDGTLGASLSHGCVRLALQNAKYIYDNMPMGTAIWIY</sequence>
<keyword evidence="10" id="KW-1185">Reference proteome</keyword>
<keyword evidence="4 6" id="KW-0573">Peptidoglycan synthesis</keyword>
<evidence type="ECO:0000256" key="5">
    <source>
        <dbReference type="ARBA" id="ARBA00023316"/>
    </source>
</evidence>
<reference evidence="9 10" key="1">
    <citation type="submission" date="2024-11" db="EMBL/GenBank/DDBJ databases">
        <authorList>
            <person name="Heng Y.C."/>
            <person name="Lim A.C.H."/>
            <person name="Lee J.K.Y."/>
            <person name="Kittelmann S."/>
        </authorList>
    </citation>
    <scope>NUCLEOTIDE SEQUENCE [LARGE SCALE GENOMIC DNA]</scope>
    <source>
        <strain evidence="9 10">WILCCON 0114</strain>
    </source>
</reference>
<dbReference type="InterPro" id="IPR002477">
    <property type="entry name" value="Peptidoglycan-bd-like"/>
</dbReference>
<dbReference type="InterPro" id="IPR005490">
    <property type="entry name" value="LD_TPept_cat_dom"/>
</dbReference>
<dbReference type="Proteomes" id="UP001623592">
    <property type="component" value="Unassembled WGS sequence"/>
</dbReference>
<proteinExistence type="predicted"/>
<dbReference type="InterPro" id="IPR038063">
    <property type="entry name" value="Transpep_catalytic_dom"/>
</dbReference>
<dbReference type="CDD" id="cd16913">
    <property type="entry name" value="YkuD_like"/>
    <property type="match status" value="1"/>
</dbReference>
<dbReference type="PANTHER" id="PTHR30582">
    <property type="entry name" value="L,D-TRANSPEPTIDASE"/>
    <property type="match status" value="1"/>
</dbReference>
<feature type="signal peptide" evidence="7">
    <location>
        <begin position="1"/>
        <end position="22"/>
    </location>
</feature>
<comment type="caution">
    <text evidence="9">The sequence shown here is derived from an EMBL/GenBank/DDBJ whole genome shotgun (WGS) entry which is preliminary data.</text>
</comment>
<feature type="chain" id="PRO_5046481519" evidence="7">
    <location>
        <begin position="23"/>
        <end position="284"/>
    </location>
</feature>
<evidence type="ECO:0000259" key="8">
    <source>
        <dbReference type="PROSITE" id="PS52029"/>
    </source>
</evidence>
<dbReference type="Pfam" id="PF01471">
    <property type="entry name" value="PG_binding_1"/>
    <property type="match status" value="1"/>
</dbReference>
<dbReference type="InterPro" id="IPR050979">
    <property type="entry name" value="LD-transpeptidase"/>
</dbReference>
<evidence type="ECO:0000313" key="10">
    <source>
        <dbReference type="Proteomes" id="UP001623592"/>
    </source>
</evidence>
<dbReference type="Gene3D" id="2.40.440.10">
    <property type="entry name" value="L,D-transpeptidase catalytic domain-like"/>
    <property type="match status" value="1"/>
</dbReference>
<evidence type="ECO:0000256" key="1">
    <source>
        <dbReference type="ARBA" id="ARBA00004752"/>
    </source>
</evidence>
<evidence type="ECO:0000256" key="2">
    <source>
        <dbReference type="ARBA" id="ARBA00022679"/>
    </source>
</evidence>
<keyword evidence="2" id="KW-0808">Transferase</keyword>
<dbReference type="EMBL" id="JBJIAA010000004">
    <property type="protein sequence ID" value="MFL0249830.1"/>
    <property type="molecule type" value="Genomic_DNA"/>
</dbReference>
<dbReference type="PANTHER" id="PTHR30582:SF2">
    <property type="entry name" value="L,D-TRANSPEPTIDASE YCIB-RELATED"/>
    <property type="match status" value="1"/>
</dbReference>
<dbReference type="SUPFAM" id="SSF141523">
    <property type="entry name" value="L,D-transpeptidase catalytic domain-like"/>
    <property type="match status" value="1"/>
</dbReference>
<keyword evidence="5 6" id="KW-0961">Cell wall biogenesis/degradation</keyword>
<keyword evidence="3 6" id="KW-0133">Cell shape</keyword>
<evidence type="ECO:0000256" key="6">
    <source>
        <dbReference type="PROSITE-ProRule" id="PRU01373"/>
    </source>
</evidence>
<evidence type="ECO:0000256" key="4">
    <source>
        <dbReference type="ARBA" id="ARBA00022984"/>
    </source>
</evidence>
<organism evidence="9 10">
    <name type="scientific">Clostridium neuense</name>
    <dbReference type="NCBI Taxonomy" id="1728934"/>
    <lineage>
        <taxon>Bacteria</taxon>
        <taxon>Bacillati</taxon>
        <taxon>Bacillota</taxon>
        <taxon>Clostridia</taxon>
        <taxon>Eubacteriales</taxon>
        <taxon>Clostridiaceae</taxon>
        <taxon>Clostridium</taxon>
    </lineage>
</organism>
<keyword evidence="7" id="KW-0732">Signal</keyword>
<evidence type="ECO:0000256" key="3">
    <source>
        <dbReference type="ARBA" id="ARBA00022960"/>
    </source>
</evidence>
<feature type="active site" description="Nucleophile" evidence="6">
    <location>
        <position position="260"/>
    </location>
</feature>
<dbReference type="RefSeq" id="WP_406786501.1">
    <property type="nucleotide sequence ID" value="NZ_JBJIAA010000004.1"/>
</dbReference>
<dbReference type="PROSITE" id="PS51257">
    <property type="entry name" value="PROKAR_LIPOPROTEIN"/>
    <property type="match status" value="1"/>
</dbReference>
<protein>
    <submittedName>
        <fullName evidence="9">L,D-transpeptidase family protein</fullName>
    </submittedName>
</protein>
<dbReference type="Pfam" id="PF03734">
    <property type="entry name" value="YkuD"/>
    <property type="match status" value="1"/>
</dbReference>
<evidence type="ECO:0000313" key="9">
    <source>
        <dbReference type="EMBL" id="MFL0249830.1"/>
    </source>
</evidence>
<name>A0ABW8TDT8_9CLOT</name>
<dbReference type="Gene3D" id="1.10.101.10">
    <property type="entry name" value="PGBD-like superfamily/PGBD"/>
    <property type="match status" value="1"/>
</dbReference>
<dbReference type="InterPro" id="IPR036365">
    <property type="entry name" value="PGBD-like_sf"/>
</dbReference>
<comment type="pathway">
    <text evidence="1 6">Cell wall biogenesis; peptidoglycan biosynthesis.</text>
</comment>
<dbReference type="SUPFAM" id="SSF47090">
    <property type="entry name" value="PGBD-like"/>
    <property type="match status" value="1"/>
</dbReference>
<evidence type="ECO:0000256" key="7">
    <source>
        <dbReference type="SAM" id="SignalP"/>
    </source>
</evidence>
<feature type="active site" description="Proton donor/acceptor" evidence="6">
    <location>
        <position position="237"/>
    </location>
</feature>